<dbReference type="GO" id="GO:0006508">
    <property type="term" value="P:proteolysis"/>
    <property type="evidence" value="ECO:0007669"/>
    <property type="project" value="UniProtKB-KW"/>
</dbReference>
<dbReference type="STRING" id="1123308.GCA_000380085_01696"/>
<sequence>MTGHDQELLAAFEADQIVQHYFDQLKALVAKKSIFVQQIGLLEVASDLKRLFEEAGATVTLDDSYAAPFVMAKFTSPIPNAKTLIFYNHYDTVPADSDQPWTDDPFTLTVRDGYAYGRGVDDDKGHITARLSAVVRYLKRHEQLPVNIIFIMEGAEESASVDLDKYLQKYQKELAGADLLIWEQGIRNSQGQLEISGGNKGIVTFDVTVDSAEVDSHSSFGGVIDSAPWYLLQALSSLRGRDGQILVKGIAEQVIQPSQRELDLVETFAQRSPEGVQAAYDLSLPLLKADRASFLRNLFFEPSINIEGIQSGYQDQGVKTILPSKASAKMEVRLVPGLTPDGVLDAIRRHLIEQGFEKAIITKTLGEMSYRSDMSSPAILNLIAVAESYEGREVAVLPTSPGTGPMHTVFHSLGVPIAGFGLGHEKSRDHGGDENIRLVDYYSHIELVESFIKSYE</sequence>
<dbReference type="Pfam" id="PF01546">
    <property type="entry name" value="Peptidase_M20"/>
    <property type="match status" value="1"/>
</dbReference>
<evidence type="ECO:0000313" key="5">
    <source>
        <dbReference type="EMBL" id="SNU89189.1"/>
    </source>
</evidence>
<evidence type="ECO:0000313" key="6">
    <source>
        <dbReference type="Proteomes" id="UP000215185"/>
    </source>
</evidence>
<dbReference type="KEGG" id="smen:SAMEA4412692_1394"/>
<feature type="domain" description="Peptidase M20 dimerisation" evidence="4">
    <location>
        <begin position="198"/>
        <end position="353"/>
    </location>
</feature>
<evidence type="ECO:0000256" key="1">
    <source>
        <dbReference type="ARBA" id="ARBA00022670"/>
    </source>
</evidence>
<dbReference type="PANTHER" id="PTHR43270:SF8">
    <property type="entry name" value="DI- AND TRIPEPTIDASE DUG2-RELATED"/>
    <property type="match status" value="1"/>
</dbReference>
<dbReference type="GO" id="GO:0046872">
    <property type="term" value="F:metal ion binding"/>
    <property type="evidence" value="ECO:0007669"/>
    <property type="project" value="UniProtKB-KW"/>
</dbReference>
<keyword evidence="6" id="KW-1185">Reference proteome</keyword>
<keyword evidence="3 5" id="KW-0378">Hydrolase</keyword>
<dbReference type="InterPro" id="IPR051458">
    <property type="entry name" value="Cyt/Met_Dipeptidase"/>
</dbReference>
<dbReference type="AlphaFoldDB" id="A0A239SV93"/>
<dbReference type="Gene3D" id="3.40.630.10">
    <property type="entry name" value="Zn peptidases"/>
    <property type="match status" value="1"/>
</dbReference>
<proteinExistence type="predicted"/>
<dbReference type="EC" id="3.5.1.18" evidence="5"/>
<dbReference type="PANTHER" id="PTHR43270">
    <property type="entry name" value="BETA-ALA-HIS DIPEPTIDASE"/>
    <property type="match status" value="1"/>
</dbReference>
<name>A0A239SV93_9STRE</name>
<accession>A0A239SV93</accession>
<dbReference type="OrthoDB" id="9761532at2"/>
<protein>
    <submittedName>
        <fullName evidence="5">Putative succinyl-diaminopimelate desuccinylase</fullName>
        <ecNumber evidence="5">3.5.1.18</ecNumber>
    </submittedName>
</protein>
<dbReference type="GO" id="GO:0009089">
    <property type="term" value="P:lysine biosynthetic process via diaminopimelate"/>
    <property type="evidence" value="ECO:0007669"/>
    <property type="project" value="TreeGrafter"/>
</dbReference>
<gene>
    <name evidence="5" type="primary">dapE</name>
    <name evidence="5" type="ORF">SAMEA4412692_01394</name>
</gene>
<evidence type="ECO:0000256" key="2">
    <source>
        <dbReference type="ARBA" id="ARBA00022723"/>
    </source>
</evidence>
<dbReference type="InterPro" id="IPR011650">
    <property type="entry name" value="Peptidase_M20_dimer"/>
</dbReference>
<reference evidence="5 6" key="1">
    <citation type="submission" date="2017-06" db="EMBL/GenBank/DDBJ databases">
        <authorList>
            <consortium name="Pathogen Informatics"/>
        </authorList>
    </citation>
    <scope>NUCLEOTIDE SEQUENCE [LARGE SCALE GENOMIC DNA]</scope>
    <source>
        <strain evidence="5 6">NCTC13788</strain>
    </source>
</reference>
<organism evidence="5 6">
    <name type="scientific">Streptococcus merionis</name>
    <dbReference type="NCBI Taxonomy" id="400065"/>
    <lineage>
        <taxon>Bacteria</taxon>
        <taxon>Bacillati</taxon>
        <taxon>Bacillota</taxon>
        <taxon>Bacilli</taxon>
        <taxon>Lactobacillales</taxon>
        <taxon>Streptococcaceae</taxon>
        <taxon>Streptococcus</taxon>
    </lineage>
</organism>
<dbReference type="Gene3D" id="3.30.70.360">
    <property type="match status" value="1"/>
</dbReference>
<dbReference type="GO" id="GO:0009014">
    <property type="term" value="F:succinyl-diaminopimelate desuccinylase activity"/>
    <property type="evidence" value="ECO:0007669"/>
    <property type="project" value="UniProtKB-EC"/>
</dbReference>
<dbReference type="EMBL" id="LT906439">
    <property type="protein sequence ID" value="SNU89189.1"/>
    <property type="molecule type" value="Genomic_DNA"/>
</dbReference>
<evidence type="ECO:0000259" key="4">
    <source>
        <dbReference type="Pfam" id="PF07687"/>
    </source>
</evidence>
<dbReference type="Proteomes" id="UP000215185">
    <property type="component" value="Chromosome 1"/>
</dbReference>
<dbReference type="Pfam" id="PF07687">
    <property type="entry name" value="M20_dimer"/>
    <property type="match status" value="1"/>
</dbReference>
<evidence type="ECO:0000256" key="3">
    <source>
        <dbReference type="ARBA" id="ARBA00022801"/>
    </source>
</evidence>
<dbReference type="RefSeq" id="WP_018374232.1">
    <property type="nucleotide sequence ID" value="NZ_LT906439.1"/>
</dbReference>
<dbReference type="InterPro" id="IPR002933">
    <property type="entry name" value="Peptidase_M20"/>
</dbReference>
<keyword evidence="1" id="KW-0645">Protease</keyword>
<keyword evidence="2" id="KW-0479">Metal-binding</keyword>
<dbReference type="SUPFAM" id="SSF53187">
    <property type="entry name" value="Zn-dependent exopeptidases"/>
    <property type="match status" value="1"/>
</dbReference>
<dbReference type="GO" id="GO:0005829">
    <property type="term" value="C:cytosol"/>
    <property type="evidence" value="ECO:0007669"/>
    <property type="project" value="TreeGrafter"/>
</dbReference>
<dbReference type="GO" id="GO:0008233">
    <property type="term" value="F:peptidase activity"/>
    <property type="evidence" value="ECO:0007669"/>
    <property type="project" value="UniProtKB-KW"/>
</dbReference>
<dbReference type="eggNOG" id="COG0624">
    <property type="taxonomic scope" value="Bacteria"/>
</dbReference>